<protein>
    <submittedName>
        <fullName evidence="1">Uncharacterized protein</fullName>
    </submittedName>
</protein>
<accession>A0A0F9I254</accession>
<evidence type="ECO:0000313" key="1">
    <source>
        <dbReference type="EMBL" id="KKM21587.1"/>
    </source>
</evidence>
<dbReference type="AlphaFoldDB" id="A0A0F9I254"/>
<proteinExistence type="predicted"/>
<comment type="caution">
    <text evidence="1">The sequence shown here is derived from an EMBL/GenBank/DDBJ whole genome shotgun (WGS) entry which is preliminary data.</text>
</comment>
<name>A0A0F9I254_9ZZZZ</name>
<dbReference type="EMBL" id="LAZR01013519">
    <property type="protein sequence ID" value="KKM21587.1"/>
    <property type="molecule type" value="Genomic_DNA"/>
</dbReference>
<sequence>MKNYENSDINILKFPTGPLVGAGPGISFGSAQLSFRQDLKSNFLIQYKEIVEKNKYSSFISSQRSILEILADKAYEILVNPTKNTAKNKYTFEVVKRETERQLLTLQLVSASASLRTEINTFAMSHESSKKIDLGTMIGIPLAVELTQDDLINADFIYMTDIDIDYTGKDRISSPIIQDRVELLTKAIQAFHSDGRVKIIPMVDFTDSLLGTQFLQPRATKSSLHKFKQLPKGTGYFEVDVQTTSGRRTLEYISYLLNYHMSNSFSTISFLVKSANGELSDGKGDFFITRDGIFEAGEIYSPRLSAQVERSFADDYMTDLIQMRFDDYYVSTVQPTILGEIIEIKTEEYINIINDVWNLIPKSLIIYDNDLSKYIRPKYLDLLNNPYLTN</sequence>
<gene>
    <name evidence="1" type="ORF">LCGC14_1633930</name>
</gene>
<reference evidence="1" key="1">
    <citation type="journal article" date="2015" name="Nature">
        <title>Complex archaea that bridge the gap between prokaryotes and eukaryotes.</title>
        <authorList>
            <person name="Spang A."/>
            <person name="Saw J.H."/>
            <person name="Jorgensen S.L."/>
            <person name="Zaremba-Niedzwiedzka K."/>
            <person name="Martijn J."/>
            <person name="Lind A.E."/>
            <person name="van Eijk R."/>
            <person name="Schleper C."/>
            <person name="Guy L."/>
            <person name="Ettema T.J."/>
        </authorList>
    </citation>
    <scope>NUCLEOTIDE SEQUENCE</scope>
</reference>
<organism evidence="1">
    <name type="scientific">marine sediment metagenome</name>
    <dbReference type="NCBI Taxonomy" id="412755"/>
    <lineage>
        <taxon>unclassified sequences</taxon>
        <taxon>metagenomes</taxon>
        <taxon>ecological metagenomes</taxon>
    </lineage>
</organism>